<sequence>MPYASLADLIERAGADEILQVADRDMDGTADPDVVEAALVHADNTVNGYVRVRYSLPFTAVPDLVRTWAVSIARYFLHRDGPPDHVVRDWKEAVGALKDVGAGRLQLPVGADEPEPEPSPDGRVSVVGREPVFTAENLKGWL</sequence>
<name>A0A2W5FGB7_9HYPH</name>
<protein>
    <submittedName>
        <fullName evidence="1">DUF1320 domain-containing protein</fullName>
    </submittedName>
</protein>
<dbReference type="InterPro" id="IPR009752">
    <property type="entry name" value="Phage_Mu_GpJ"/>
</dbReference>
<evidence type="ECO:0000313" key="1">
    <source>
        <dbReference type="EMBL" id="PZP54338.1"/>
    </source>
</evidence>
<proteinExistence type="predicted"/>
<dbReference type="AlphaFoldDB" id="A0A2W5FGB7"/>
<dbReference type="Proteomes" id="UP000249769">
    <property type="component" value="Unassembled WGS sequence"/>
</dbReference>
<evidence type="ECO:0000313" key="2">
    <source>
        <dbReference type="Proteomes" id="UP000249769"/>
    </source>
</evidence>
<organism evidence="1 2">
    <name type="scientific">Agrobacterium fabrum</name>
    <dbReference type="NCBI Taxonomy" id="1176649"/>
    <lineage>
        <taxon>Bacteria</taxon>
        <taxon>Pseudomonadati</taxon>
        <taxon>Pseudomonadota</taxon>
        <taxon>Alphaproteobacteria</taxon>
        <taxon>Hyphomicrobiales</taxon>
        <taxon>Rhizobiaceae</taxon>
        <taxon>Rhizobium/Agrobacterium group</taxon>
        <taxon>Agrobacterium</taxon>
        <taxon>Agrobacterium tumefaciens complex</taxon>
    </lineage>
</organism>
<gene>
    <name evidence="1" type="ORF">DI595_00110</name>
</gene>
<dbReference type="Pfam" id="PF07030">
    <property type="entry name" value="Phage_Mu_Gp36"/>
    <property type="match status" value="1"/>
</dbReference>
<comment type="caution">
    <text evidence="1">The sequence shown here is derived from an EMBL/GenBank/DDBJ whole genome shotgun (WGS) entry which is preliminary data.</text>
</comment>
<accession>A0A2W5FGB7</accession>
<reference evidence="1 2" key="1">
    <citation type="submission" date="2017-08" db="EMBL/GenBank/DDBJ databases">
        <title>Infants hospitalized years apart are colonized by the same room-sourced microbial strains.</title>
        <authorList>
            <person name="Brooks B."/>
            <person name="Olm M.R."/>
            <person name="Firek B.A."/>
            <person name="Baker R."/>
            <person name="Thomas B.C."/>
            <person name="Morowitz M.J."/>
            <person name="Banfield J.F."/>
        </authorList>
    </citation>
    <scope>NUCLEOTIDE SEQUENCE [LARGE SCALE GENOMIC DNA]</scope>
    <source>
        <strain evidence="1">S2_009_000_R2_73</strain>
    </source>
</reference>
<dbReference type="EMBL" id="QFOL01000001">
    <property type="protein sequence ID" value="PZP54338.1"/>
    <property type="molecule type" value="Genomic_DNA"/>
</dbReference>